<evidence type="ECO:0000259" key="1">
    <source>
        <dbReference type="Pfam" id="PF01548"/>
    </source>
</evidence>
<dbReference type="GO" id="GO:0006313">
    <property type="term" value="P:DNA transposition"/>
    <property type="evidence" value="ECO:0007669"/>
    <property type="project" value="InterPro"/>
</dbReference>
<dbReference type="InterPro" id="IPR002525">
    <property type="entry name" value="Transp_IS110-like_N"/>
</dbReference>
<dbReference type="AlphaFoldDB" id="A0A9E5JWJ8"/>
<dbReference type="Proteomes" id="UP000787472">
    <property type="component" value="Unassembled WGS sequence"/>
</dbReference>
<keyword evidence="4" id="KW-1185">Reference proteome</keyword>
<dbReference type="EMBL" id="JAAONZ010000012">
    <property type="protein sequence ID" value="NHO66898.1"/>
    <property type="molecule type" value="Genomic_DNA"/>
</dbReference>
<comment type="caution">
    <text evidence="3">The sequence shown here is derived from an EMBL/GenBank/DDBJ whole genome shotgun (WGS) entry which is preliminary data.</text>
</comment>
<sequence>MTIRIGLDIAKNIFVVYGVDRNGKKTLSKKLKRQSVLSFFAQLPPALIGIESCGSSSYWGRELKKLGHDVRLIAPKYVKPYLMKEKNDLNDASAICEAISRPNVNFVAIKTEEQQEILMVHRVRSRSISTRTSLMNQIRGHLAEFGYVFSQGREKCKKELMDFLSDNDLSPLVMEIVHDLYASVLREEERIAQFDRLIDRWARSHPVARELLTLDGIGALTASAVVATAGDSKIFKSGRQFSAWLGLVPRQYSSGGKSKQGRITKKGDTYLRTLLIHGARTVLLMSSRGKGVHTEWVEKLRKSKPDNVVAVAYASKQARMLWAMMFKYQNNGIC</sequence>
<dbReference type="InterPro" id="IPR003346">
    <property type="entry name" value="Transposase_20"/>
</dbReference>
<gene>
    <name evidence="3" type="ORF">G8770_15205</name>
</gene>
<protein>
    <submittedName>
        <fullName evidence="3">IS110 family transposase</fullName>
    </submittedName>
</protein>
<evidence type="ECO:0000313" key="4">
    <source>
        <dbReference type="Proteomes" id="UP000787472"/>
    </source>
</evidence>
<dbReference type="InterPro" id="IPR047650">
    <property type="entry name" value="Transpos_IS110"/>
</dbReference>
<feature type="domain" description="Transposase IS110-like N-terminal" evidence="1">
    <location>
        <begin position="5"/>
        <end position="144"/>
    </location>
</feature>
<dbReference type="PANTHER" id="PTHR33055">
    <property type="entry name" value="TRANSPOSASE FOR INSERTION SEQUENCE ELEMENT IS1111A"/>
    <property type="match status" value="1"/>
</dbReference>
<evidence type="ECO:0000313" key="3">
    <source>
        <dbReference type="EMBL" id="NHO66898.1"/>
    </source>
</evidence>
<organism evidence="3 4">
    <name type="scientific">Pseudomaricurvus hydrocarbonicus</name>
    <dbReference type="NCBI Taxonomy" id="1470433"/>
    <lineage>
        <taxon>Bacteria</taxon>
        <taxon>Pseudomonadati</taxon>
        <taxon>Pseudomonadota</taxon>
        <taxon>Gammaproteobacteria</taxon>
        <taxon>Cellvibrionales</taxon>
        <taxon>Cellvibrionaceae</taxon>
        <taxon>Pseudomaricurvus</taxon>
    </lineage>
</organism>
<accession>A0A9E5JWJ8</accession>
<dbReference type="NCBIfam" id="NF033542">
    <property type="entry name" value="transpos_IS110"/>
    <property type="match status" value="1"/>
</dbReference>
<evidence type="ECO:0000259" key="2">
    <source>
        <dbReference type="Pfam" id="PF02371"/>
    </source>
</evidence>
<dbReference type="GO" id="GO:0004803">
    <property type="term" value="F:transposase activity"/>
    <property type="evidence" value="ECO:0007669"/>
    <property type="project" value="InterPro"/>
</dbReference>
<dbReference type="PANTHER" id="PTHR33055:SF3">
    <property type="entry name" value="PUTATIVE TRANSPOSASE FOR IS117-RELATED"/>
    <property type="match status" value="1"/>
</dbReference>
<dbReference type="GO" id="GO:0003677">
    <property type="term" value="F:DNA binding"/>
    <property type="evidence" value="ECO:0007669"/>
    <property type="project" value="InterPro"/>
</dbReference>
<proteinExistence type="predicted"/>
<feature type="domain" description="Transposase IS116/IS110/IS902 C-terminal" evidence="2">
    <location>
        <begin position="209"/>
        <end position="287"/>
    </location>
</feature>
<name>A0A9E5JWJ8_9GAMM</name>
<dbReference type="Pfam" id="PF02371">
    <property type="entry name" value="Transposase_20"/>
    <property type="match status" value="1"/>
</dbReference>
<reference evidence="3" key="1">
    <citation type="submission" date="2020-03" db="EMBL/GenBank/DDBJ databases">
        <authorList>
            <person name="Guo F."/>
        </authorList>
    </citation>
    <scope>NUCLEOTIDE SEQUENCE</scope>
    <source>
        <strain evidence="3">JCM 30134</strain>
    </source>
</reference>
<dbReference type="Pfam" id="PF01548">
    <property type="entry name" value="DEDD_Tnp_IS110"/>
    <property type="match status" value="1"/>
</dbReference>